<evidence type="ECO:0000313" key="3">
    <source>
        <dbReference type="Proteomes" id="UP000000763"/>
    </source>
</evidence>
<evidence type="ECO:0000256" key="1">
    <source>
        <dbReference type="SAM" id="MobiDB-lite"/>
    </source>
</evidence>
<feature type="compositionally biased region" description="Polar residues" evidence="1">
    <location>
        <begin position="79"/>
        <end position="96"/>
    </location>
</feature>
<feature type="region of interest" description="Disordered" evidence="1">
    <location>
        <begin position="72"/>
        <end position="109"/>
    </location>
</feature>
<accession>Q6Z193</accession>
<dbReference type="EMBL" id="AP005442">
    <property type="protein sequence ID" value="BAD03599.1"/>
    <property type="molecule type" value="Genomic_DNA"/>
</dbReference>
<dbReference type="Proteomes" id="UP000000763">
    <property type="component" value="Chromosome 8"/>
</dbReference>
<feature type="region of interest" description="Disordered" evidence="1">
    <location>
        <begin position="1"/>
        <end position="55"/>
    </location>
</feature>
<protein>
    <submittedName>
        <fullName evidence="2">Uncharacterized protein</fullName>
    </submittedName>
</protein>
<reference evidence="3" key="2">
    <citation type="journal article" date="2008" name="Nucleic Acids Res.">
        <title>The rice annotation project database (RAP-DB): 2008 update.</title>
        <authorList>
            <consortium name="The rice annotation project (RAP)"/>
        </authorList>
    </citation>
    <scope>GENOME REANNOTATION</scope>
    <source>
        <strain evidence="3">cv. Nipponbare</strain>
    </source>
</reference>
<organism evidence="2 3">
    <name type="scientific">Oryza sativa subsp. japonica</name>
    <name type="common">Rice</name>
    <dbReference type="NCBI Taxonomy" id="39947"/>
    <lineage>
        <taxon>Eukaryota</taxon>
        <taxon>Viridiplantae</taxon>
        <taxon>Streptophyta</taxon>
        <taxon>Embryophyta</taxon>
        <taxon>Tracheophyta</taxon>
        <taxon>Spermatophyta</taxon>
        <taxon>Magnoliopsida</taxon>
        <taxon>Liliopsida</taxon>
        <taxon>Poales</taxon>
        <taxon>Poaceae</taxon>
        <taxon>BOP clade</taxon>
        <taxon>Oryzoideae</taxon>
        <taxon>Oryzeae</taxon>
        <taxon>Oryzinae</taxon>
        <taxon>Oryza</taxon>
        <taxon>Oryza sativa</taxon>
    </lineage>
</organism>
<reference evidence="3" key="1">
    <citation type="journal article" date="2005" name="Nature">
        <title>The map-based sequence of the rice genome.</title>
        <authorList>
            <consortium name="International rice genome sequencing project (IRGSP)"/>
            <person name="Matsumoto T."/>
            <person name="Wu J."/>
            <person name="Kanamori H."/>
            <person name="Katayose Y."/>
            <person name="Fujisawa M."/>
            <person name="Namiki N."/>
            <person name="Mizuno H."/>
            <person name="Yamamoto K."/>
            <person name="Antonio B.A."/>
            <person name="Baba T."/>
            <person name="Sakata K."/>
            <person name="Nagamura Y."/>
            <person name="Aoki H."/>
            <person name="Arikawa K."/>
            <person name="Arita K."/>
            <person name="Bito T."/>
            <person name="Chiden Y."/>
            <person name="Fujitsuka N."/>
            <person name="Fukunaka R."/>
            <person name="Hamada M."/>
            <person name="Harada C."/>
            <person name="Hayashi A."/>
            <person name="Hijishita S."/>
            <person name="Honda M."/>
            <person name="Hosokawa S."/>
            <person name="Ichikawa Y."/>
            <person name="Idonuma A."/>
            <person name="Iijima M."/>
            <person name="Ikeda M."/>
            <person name="Ikeno M."/>
            <person name="Ito K."/>
            <person name="Ito S."/>
            <person name="Ito T."/>
            <person name="Ito Y."/>
            <person name="Ito Y."/>
            <person name="Iwabuchi A."/>
            <person name="Kamiya K."/>
            <person name="Karasawa W."/>
            <person name="Kurita K."/>
            <person name="Katagiri S."/>
            <person name="Kikuta A."/>
            <person name="Kobayashi H."/>
            <person name="Kobayashi N."/>
            <person name="Machita K."/>
            <person name="Maehara T."/>
            <person name="Masukawa M."/>
            <person name="Mizubayashi T."/>
            <person name="Mukai Y."/>
            <person name="Nagasaki H."/>
            <person name="Nagata Y."/>
            <person name="Naito S."/>
            <person name="Nakashima M."/>
            <person name="Nakama Y."/>
            <person name="Nakamichi Y."/>
            <person name="Nakamura M."/>
            <person name="Meguro A."/>
            <person name="Negishi M."/>
            <person name="Ohta I."/>
            <person name="Ohta T."/>
            <person name="Okamoto M."/>
            <person name="Ono N."/>
            <person name="Saji S."/>
            <person name="Sakaguchi M."/>
            <person name="Sakai K."/>
            <person name="Shibata M."/>
            <person name="Shimokawa T."/>
            <person name="Song J."/>
            <person name="Takazaki Y."/>
            <person name="Terasawa K."/>
            <person name="Tsugane M."/>
            <person name="Tsuji K."/>
            <person name="Ueda S."/>
            <person name="Waki K."/>
            <person name="Yamagata H."/>
            <person name="Yamamoto M."/>
            <person name="Yamamoto S."/>
            <person name="Yamane H."/>
            <person name="Yoshiki S."/>
            <person name="Yoshihara R."/>
            <person name="Yukawa K."/>
            <person name="Zhong H."/>
            <person name="Yano M."/>
            <person name="Yuan Q."/>
            <person name="Ouyang S."/>
            <person name="Liu J."/>
            <person name="Jones K.M."/>
            <person name="Gansberger K."/>
            <person name="Moffat K."/>
            <person name="Hill J."/>
            <person name="Bera J."/>
            <person name="Fadrosh D."/>
            <person name="Jin S."/>
            <person name="Johri S."/>
            <person name="Kim M."/>
            <person name="Overton L."/>
            <person name="Reardon M."/>
            <person name="Tsitrin T."/>
            <person name="Vuong H."/>
            <person name="Weaver B."/>
            <person name="Ciecko A."/>
            <person name="Tallon L."/>
            <person name="Jackson J."/>
            <person name="Pai G."/>
            <person name="Aken S.V."/>
            <person name="Utterback T."/>
            <person name="Reidmuller S."/>
            <person name="Feldblyum T."/>
            <person name="Hsiao J."/>
            <person name="Zismann V."/>
            <person name="Iobst S."/>
            <person name="de Vazeille A.R."/>
            <person name="Buell C.R."/>
            <person name="Ying K."/>
            <person name="Li Y."/>
            <person name="Lu T."/>
            <person name="Huang Y."/>
            <person name="Zhao Q."/>
            <person name="Feng Q."/>
            <person name="Zhang L."/>
            <person name="Zhu J."/>
            <person name="Weng Q."/>
            <person name="Mu J."/>
            <person name="Lu Y."/>
            <person name="Fan D."/>
            <person name="Liu Y."/>
            <person name="Guan J."/>
            <person name="Zhang Y."/>
            <person name="Yu S."/>
            <person name="Liu X."/>
            <person name="Zhang Y."/>
            <person name="Hong G."/>
            <person name="Han B."/>
            <person name="Choisne N."/>
            <person name="Demange N."/>
            <person name="Orjeda G."/>
            <person name="Samain S."/>
            <person name="Cattolico L."/>
            <person name="Pelletier E."/>
            <person name="Couloux A."/>
            <person name="Segurens B."/>
            <person name="Wincker P."/>
            <person name="D'Hont A."/>
            <person name="Scarpelli C."/>
            <person name="Weissenbach J."/>
            <person name="Salanoubat M."/>
            <person name="Quetier F."/>
            <person name="Yu Y."/>
            <person name="Kim H.R."/>
            <person name="Rambo T."/>
            <person name="Currie J."/>
            <person name="Collura K."/>
            <person name="Luo M."/>
            <person name="Yang T."/>
            <person name="Ammiraju J.S.S."/>
            <person name="Engler F."/>
            <person name="Soderlund C."/>
            <person name="Wing R.A."/>
            <person name="Palmer L.E."/>
            <person name="de la Bastide M."/>
            <person name="Spiegel L."/>
            <person name="Nascimento L."/>
            <person name="Zutavern T."/>
            <person name="O'Shaughnessy A."/>
            <person name="Dike S."/>
            <person name="Dedhia N."/>
            <person name="Preston R."/>
            <person name="Balija V."/>
            <person name="McCombie W.R."/>
            <person name="Chow T."/>
            <person name="Chen H."/>
            <person name="Chung M."/>
            <person name="Chen C."/>
            <person name="Shaw J."/>
            <person name="Wu H."/>
            <person name="Hsiao K."/>
            <person name="Chao Y."/>
            <person name="Chu M."/>
            <person name="Cheng C."/>
            <person name="Hour A."/>
            <person name="Lee P."/>
            <person name="Lin S."/>
            <person name="Lin Y."/>
            <person name="Liou J."/>
            <person name="Liu S."/>
            <person name="Hsing Y."/>
            <person name="Raghuvanshi S."/>
            <person name="Mohanty A."/>
            <person name="Bharti A.K."/>
            <person name="Gaur A."/>
            <person name="Gupta V."/>
            <person name="Kumar D."/>
            <person name="Ravi V."/>
            <person name="Vij S."/>
            <person name="Kapur A."/>
            <person name="Khurana P."/>
            <person name="Khurana P."/>
            <person name="Khurana J.P."/>
            <person name="Tyagi A.K."/>
            <person name="Gaikwad K."/>
            <person name="Singh A."/>
            <person name="Dalal V."/>
            <person name="Srivastava S."/>
            <person name="Dixit A."/>
            <person name="Pal A.K."/>
            <person name="Ghazi I.A."/>
            <person name="Yadav M."/>
            <person name="Pandit A."/>
            <person name="Bhargava A."/>
            <person name="Sureshbabu K."/>
            <person name="Batra K."/>
            <person name="Sharma T.R."/>
            <person name="Mohapatra T."/>
            <person name="Singh N.K."/>
            <person name="Messing J."/>
            <person name="Nelson A.B."/>
            <person name="Fuks G."/>
            <person name="Kavchok S."/>
            <person name="Keizer G."/>
            <person name="Linton E."/>
            <person name="Llaca V."/>
            <person name="Song R."/>
            <person name="Tanyolac B."/>
            <person name="Young S."/>
            <person name="Ho-Il K."/>
            <person name="Hahn J.H."/>
            <person name="Sangsakoo G."/>
            <person name="Vanavichit A."/>
            <person name="de Mattos Luiz.A.T."/>
            <person name="Zimmer P.D."/>
            <person name="Malone G."/>
            <person name="Dellagostin O."/>
            <person name="de Oliveira A.C."/>
            <person name="Bevan M."/>
            <person name="Bancroft I."/>
            <person name="Minx P."/>
            <person name="Cordum H."/>
            <person name="Wilson R."/>
            <person name="Cheng Z."/>
            <person name="Jin W."/>
            <person name="Jiang J."/>
            <person name="Leong S.A."/>
            <person name="Iwama H."/>
            <person name="Gojobori T."/>
            <person name="Itoh T."/>
            <person name="Niimura Y."/>
            <person name="Fujii Y."/>
            <person name="Habara T."/>
            <person name="Sakai H."/>
            <person name="Sato Y."/>
            <person name="Wilson G."/>
            <person name="Kumar K."/>
            <person name="McCouch S."/>
            <person name="Juretic N."/>
            <person name="Hoen D."/>
            <person name="Wright S."/>
            <person name="Bruskiewich R."/>
            <person name="Bureau T."/>
            <person name="Miyao A."/>
            <person name="Hirochika H."/>
            <person name="Nishikawa T."/>
            <person name="Kadowaki K."/>
            <person name="Sugiura M."/>
            <person name="Burr B."/>
            <person name="Sasaki T."/>
        </authorList>
    </citation>
    <scope>NUCLEOTIDE SEQUENCE [LARGE SCALE GENOMIC DNA]</scope>
    <source>
        <strain evidence="3">cv. Nipponbare</strain>
    </source>
</reference>
<name>Q6Z193_ORYSJ</name>
<dbReference type="AlphaFoldDB" id="Q6Z193"/>
<evidence type="ECO:0000313" key="2">
    <source>
        <dbReference type="EMBL" id="BAD03599.1"/>
    </source>
</evidence>
<sequence>MVSPPVAPTSDLLERLGDEREGNGQVRESKRASMMSRRDCDRQSDDVPRLDSITSPGRDIVRKTAALRSWMRAARRHSGNSNETSVGHGSVVTTACSGGARGMMMTSKN</sequence>
<gene>
    <name evidence="2" type="ORF">OSJNBa0073I05.135</name>
</gene>
<feature type="compositionally biased region" description="Basic and acidic residues" evidence="1">
    <location>
        <begin position="12"/>
        <end position="49"/>
    </location>
</feature>
<proteinExistence type="predicted"/>